<dbReference type="GO" id="GO:0005436">
    <property type="term" value="F:sodium:phosphate symporter activity"/>
    <property type="evidence" value="ECO:0007669"/>
    <property type="project" value="InterPro"/>
</dbReference>
<dbReference type="OrthoDB" id="5778511at2"/>
<feature type="region of interest" description="Disordered" evidence="6">
    <location>
        <begin position="559"/>
        <end position="585"/>
    </location>
</feature>
<dbReference type="STRING" id="104102.AtDm6_2631"/>
<feature type="transmembrane region" description="Helical" evidence="7">
    <location>
        <begin position="244"/>
        <end position="265"/>
    </location>
</feature>
<evidence type="ECO:0000256" key="5">
    <source>
        <dbReference type="ARBA" id="ARBA00023136"/>
    </source>
</evidence>
<keyword evidence="3 7" id="KW-0812">Transmembrane</keyword>
<evidence type="ECO:0000256" key="7">
    <source>
        <dbReference type="SAM" id="Phobius"/>
    </source>
</evidence>
<proteinExistence type="predicted"/>
<evidence type="ECO:0000313" key="9">
    <source>
        <dbReference type="Proteomes" id="UP000029448"/>
    </source>
</evidence>
<feature type="transmembrane region" description="Helical" evidence="7">
    <location>
        <begin position="6"/>
        <end position="27"/>
    </location>
</feature>
<dbReference type="RefSeq" id="WP_052051443.1">
    <property type="nucleotide sequence ID" value="NZ_JOMM01000011.1"/>
</dbReference>
<keyword evidence="9" id="KW-1185">Reference proteome</keyword>
<dbReference type="Pfam" id="PF02690">
    <property type="entry name" value="Na_Pi_cotrans"/>
    <property type="match status" value="2"/>
</dbReference>
<feature type="transmembrane region" description="Helical" evidence="7">
    <location>
        <begin position="277"/>
        <end position="295"/>
    </location>
</feature>
<dbReference type="Gene3D" id="1.20.58.220">
    <property type="entry name" value="Phosphate transport system protein phou homolog 2, domain 2"/>
    <property type="match status" value="1"/>
</dbReference>
<reference evidence="8 9" key="1">
    <citation type="submission" date="2014-06" db="EMBL/GenBank/DDBJ databases">
        <title>Functional and comparative genomic analyses of the Drosophila gut microbiota identify candidate symbiosis factors.</title>
        <authorList>
            <person name="Newell P.D."/>
            <person name="Chaston J.M."/>
            <person name="Douglas A.E."/>
        </authorList>
    </citation>
    <scope>NUCLEOTIDE SEQUENCE [LARGE SCALE GENOMIC DNA]</scope>
    <source>
        <strain evidence="8 9">DmCS_006</strain>
    </source>
</reference>
<dbReference type="GO" id="GO:0005886">
    <property type="term" value="C:plasma membrane"/>
    <property type="evidence" value="ECO:0007669"/>
    <property type="project" value="UniProtKB-SubCell"/>
</dbReference>
<dbReference type="InterPro" id="IPR004633">
    <property type="entry name" value="NaPi_cotrn-rel/YqeW-like"/>
</dbReference>
<keyword evidence="4 7" id="KW-1133">Transmembrane helix</keyword>
<dbReference type="PANTHER" id="PTHR10010:SF46">
    <property type="entry name" value="SODIUM-DEPENDENT PHOSPHATE TRANSPORT PROTEIN 2B"/>
    <property type="match status" value="1"/>
</dbReference>
<dbReference type="PATRIC" id="fig|104102.7.peg.2600"/>
<organism evidence="8 9">
    <name type="scientific">Acetobacter tropicalis</name>
    <dbReference type="NCBI Taxonomy" id="104102"/>
    <lineage>
        <taxon>Bacteria</taxon>
        <taxon>Pseudomonadati</taxon>
        <taxon>Pseudomonadota</taxon>
        <taxon>Alphaproteobacteria</taxon>
        <taxon>Acetobacterales</taxon>
        <taxon>Acetobacteraceae</taxon>
        <taxon>Acetobacter</taxon>
    </lineage>
</organism>
<protein>
    <submittedName>
        <fullName evidence="8">Sodium-dependent phosphate transporter</fullName>
    </submittedName>
</protein>
<evidence type="ECO:0000256" key="4">
    <source>
        <dbReference type="ARBA" id="ARBA00022989"/>
    </source>
</evidence>
<name>A0A095AZE7_9PROT</name>
<feature type="transmembrane region" description="Helical" evidence="7">
    <location>
        <begin position="133"/>
        <end position="153"/>
    </location>
</feature>
<dbReference type="NCBIfam" id="NF037997">
    <property type="entry name" value="Na_Pi_symport"/>
    <property type="match status" value="1"/>
</dbReference>
<dbReference type="InterPro" id="IPR038078">
    <property type="entry name" value="PhoU-like_sf"/>
</dbReference>
<dbReference type="NCBIfam" id="TIGR00704">
    <property type="entry name" value="NaPi_cotrn_rel"/>
    <property type="match status" value="1"/>
</dbReference>
<comment type="subcellular location">
    <subcellularLocation>
        <location evidence="1">Cell membrane</location>
        <topology evidence="1">Multi-pass membrane protein</topology>
    </subcellularLocation>
</comment>
<evidence type="ECO:0000256" key="3">
    <source>
        <dbReference type="ARBA" id="ARBA00022692"/>
    </source>
</evidence>
<dbReference type="GO" id="GO:0044341">
    <property type="term" value="P:sodium-dependent phosphate transport"/>
    <property type="evidence" value="ECO:0007669"/>
    <property type="project" value="InterPro"/>
</dbReference>
<comment type="caution">
    <text evidence="8">The sequence shown here is derived from an EMBL/GenBank/DDBJ whole genome shotgun (WGS) entry which is preliminary data.</text>
</comment>
<keyword evidence="2" id="KW-1003">Cell membrane</keyword>
<evidence type="ECO:0000256" key="1">
    <source>
        <dbReference type="ARBA" id="ARBA00004651"/>
    </source>
</evidence>
<dbReference type="PANTHER" id="PTHR10010">
    <property type="entry name" value="SOLUTE CARRIER FAMILY 34 SODIUM PHOSPHATE , MEMBER 2-RELATED"/>
    <property type="match status" value="1"/>
</dbReference>
<keyword evidence="5 7" id="KW-0472">Membrane</keyword>
<evidence type="ECO:0000256" key="2">
    <source>
        <dbReference type="ARBA" id="ARBA00022475"/>
    </source>
</evidence>
<evidence type="ECO:0000313" key="8">
    <source>
        <dbReference type="EMBL" id="KGB22133.1"/>
    </source>
</evidence>
<accession>A0A095AZE7</accession>
<feature type="transmembrane region" description="Helical" evidence="7">
    <location>
        <begin position="173"/>
        <end position="196"/>
    </location>
</feature>
<evidence type="ECO:0000256" key="6">
    <source>
        <dbReference type="SAM" id="MobiDB-lite"/>
    </source>
</evidence>
<feature type="transmembrane region" description="Helical" evidence="7">
    <location>
        <begin position="47"/>
        <end position="75"/>
    </location>
</feature>
<dbReference type="AlphaFoldDB" id="A0A095AZE7"/>
<dbReference type="Proteomes" id="UP000029448">
    <property type="component" value="Unassembled WGS sequence"/>
</dbReference>
<feature type="transmembrane region" description="Helical" evidence="7">
    <location>
        <begin position="95"/>
        <end position="121"/>
    </location>
</feature>
<dbReference type="EMBL" id="JOKM01000088">
    <property type="protein sequence ID" value="KGB22133.1"/>
    <property type="molecule type" value="Genomic_DNA"/>
</dbReference>
<gene>
    <name evidence="8" type="ORF">AtDm6_2631</name>
</gene>
<sequence length="585" mass="62873">MELLTLIDLAGSVALLLWGVHMVQTGVQRACGARLNSLMARMLGNRFQAFLTGLGITALLQSSTATGLMITGLAARGQLELAPSLAVMLGANVGTTLIVQLLSFDVSSIAPVFVLTGVILFRRSQGAWRDSGRVFIGLGLILLSLRQFLMLLSPYTHKPELTAVLASMNSHDLAAILLGAVITWISHSSVATVMLVTTFATSGTIPLETALALVLGANIGTSINPVMEGSRTDPTARRISMGNLLVRCVGALVLVPALPFISALMARLEPDAARQVADFHTLFNIGLAVVMMPALSQYARLMLRLIPTPRENQQPSPGTPRYLDRLLLDKAPQLAIGSATREAMRLCDLMGAMLTAMQDGLRTTDPAKAGAARPLGNAMEDLGAAIRSYLAGLDPDTASQPEMERAEDILAFCTQMLHAEDIVERSIVPMVQKMARQRIVLPPDLLRPVLSMTQQLTHNLNICATVLIGRQTPESNPLSGQKDFFRDVEIEATAAYFERLRNQSSEPGTALEQGDAALVDETATYQLTLLRDLRRVNTHIVAAASYPLATDEEQLFLDKDAEGTPVITPAEPAPLSTMPKADTES</sequence>
<dbReference type="InterPro" id="IPR003841">
    <property type="entry name" value="Na/Pi_transpt"/>
</dbReference>